<feature type="region of interest" description="Disordered" evidence="1">
    <location>
        <begin position="65"/>
        <end position="93"/>
    </location>
</feature>
<organism evidence="2 3">
    <name type="scientific">Amanita muscaria (strain Koide BX008)</name>
    <dbReference type="NCBI Taxonomy" id="946122"/>
    <lineage>
        <taxon>Eukaryota</taxon>
        <taxon>Fungi</taxon>
        <taxon>Dikarya</taxon>
        <taxon>Basidiomycota</taxon>
        <taxon>Agaricomycotina</taxon>
        <taxon>Agaricomycetes</taxon>
        <taxon>Agaricomycetidae</taxon>
        <taxon>Agaricales</taxon>
        <taxon>Pluteineae</taxon>
        <taxon>Amanitaceae</taxon>
        <taxon>Amanita</taxon>
    </lineage>
</organism>
<gene>
    <name evidence="2" type="ORF">M378DRAFT_13673</name>
</gene>
<dbReference type="HOGENOM" id="CLU_1457743_0_0_1"/>
<protein>
    <submittedName>
        <fullName evidence="2">Uncharacterized protein</fullName>
    </submittedName>
</protein>
<evidence type="ECO:0000313" key="3">
    <source>
        <dbReference type="Proteomes" id="UP000054549"/>
    </source>
</evidence>
<proteinExistence type="predicted"/>
<dbReference type="EMBL" id="KN818287">
    <property type="protein sequence ID" value="KIL61257.1"/>
    <property type="molecule type" value="Genomic_DNA"/>
</dbReference>
<evidence type="ECO:0000313" key="2">
    <source>
        <dbReference type="EMBL" id="KIL61257.1"/>
    </source>
</evidence>
<accession>A0A0C2WIB8</accession>
<name>A0A0C2WIB8_AMAMK</name>
<reference evidence="2 3" key="1">
    <citation type="submission" date="2014-04" db="EMBL/GenBank/DDBJ databases">
        <title>Evolutionary Origins and Diversification of the Mycorrhizal Mutualists.</title>
        <authorList>
            <consortium name="DOE Joint Genome Institute"/>
            <consortium name="Mycorrhizal Genomics Consortium"/>
            <person name="Kohler A."/>
            <person name="Kuo A."/>
            <person name="Nagy L.G."/>
            <person name="Floudas D."/>
            <person name="Copeland A."/>
            <person name="Barry K.W."/>
            <person name="Cichocki N."/>
            <person name="Veneault-Fourrey C."/>
            <person name="LaButti K."/>
            <person name="Lindquist E.A."/>
            <person name="Lipzen A."/>
            <person name="Lundell T."/>
            <person name="Morin E."/>
            <person name="Murat C."/>
            <person name="Riley R."/>
            <person name="Ohm R."/>
            <person name="Sun H."/>
            <person name="Tunlid A."/>
            <person name="Henrissat B."/>
            <person name="Grigoriev I.V."/>
            <person name="Hibbett D.S."/>
            <person name="Martin F."/>
        </authorList>
    </citation>
    <scope>NUCLEOTIDE SEQUENCE [LARGE SCALE GENOMIC DNA]</scope>
    <source>
        <strain evidence="2 3">Koide BX008</strain>
    </source>
</reference>
<feature type="compositionally biased region" description="Basic and acidic residues" evidence="1">
    <location>
        <begin position="79"/>
        <end position="89"/>
    </location>
</feature>
<dbReference type="Proteomes" id="UP000054549">
    <property type="component" value="Unassembled WGS sequence"/>
</dbReference>
<feature type="region of interest" description="Disordered" evidence="1">
    <location>
        <begin position="165"/>
        <end position="186"/>
    </location>
</feature>
<keyword evidence="3" id="KW-1185">Reference proteome</keyword>
<feature type="region of interest" description="Disordered" evidence="1">
    <location>
        <begin position="1"/>
        <end position="22"/>
    </location>
</feature>
<sequence>TAESADDSHVSPPSHTSFDATKAAWRTANSDIESADDARVGLPLGTSFEATKAVWRSHHTNASADGLDISLAGSSDYSRSAEDDQHDHQVGAFDQVAAAYRTRSITASAGAEDGYSGAEDPHSSDQSSSGSLCVPEAELRLTPHPYDAHYFDFFDESWLPDIDGTGTAENMCGDNDQDQGDEGHFI</sequence>
<dbReference type="AlphaFoldDB" id="A0A0C2WIB8"/>
<feature type="region of interest" description="Disordered" evidence="1">
    <location>
        <begin position="111"/>
        <end position="131"/>
    </location>
</feature>
<dbReference type="InParanoid" id="A0A0C2WIB8"/>
<feature type="non-terminal residue" evidence="2">
    <location>
        <position position="1"/>
    </location>
</feature>
<evidence type="ECO:0000256" key="1">
    <source>
        <dbReference type="SAM" id="MobiDB-lite"/>
    </source>
</evidence>